<reference evidence="1 2" key="1">
    <citation type="journal article" date="2021" name="Sci. Rep.">
        <title>Chromosome anchoring in Senegalese sole (Solea senegalensis) reveals sex-associated markers and genome rearrangements in flatfish.</title>
        <authorList>
            <person name="Guerrero-Cozar I."/>
            <person name="Gomez-Garrido J."/>
            <person name="Berbel C."/>
            <person name="Martinez-Blanch J.F."/>
            <person name="Alioto T."/>
            <person name="Claros M.G."/>
            <person name="Gagnaire P.A."/>
            <person name="Manchado M."/>
        </authorList>
    </citation>
    <scope>NUCLEOTIDE SEQUENCE [LARGE SCALE GENOMIC DNA]</scope>
    <source>
        <strain evidence="1">Sse05_10M</strain>
    </source>
</reference>
<accession>A0AAV6PHX7</accession>
<dbReference type="EMBL" id="JAGKHQ010001085">
    <property type="protein sequence ID" value="KAG7461405.1"/>
    <property type="molecule type" value="Genomic_DNA"/>
</dbReference>
<name>A0AAV6PHX7_SOLSE</name>
<proteinExistence type="predicted"/>
<dbReference type="EMBL" id="JAGKHQ010001085">
    <property type="protein sequence ID" value="KAG7461406.1"/>
    <property type="molecule type" value="Genomic_DNA"/>
</dbReference>
<dbReference type="Proteomes" id="UP000693946">
    <property type="component" value="Unassembled WGS sequence"/>
</dbReference>
<evidence type="ECO:0000313" key="1">
    <source>
        <dbReference type="EMBL" id="KAG7461406.1"/>
    </source>
</evidence>
<comment type="caution">
    <text evidence="1">The sequence shown here is derived from an EMBL/GenBank/DDBJ whole genome shotgun (WGS) entry which is preliminary data.</text>
</comment>
<evidence type="ECO:0000313" key="2">
    <source>
        <dbReference type="Proteomes" id="UP000693946"/>
    </source>
</evidence>
<keyword evidence="2" id="KW-1185">Reference proteome</keyword>
<reference evidence="1" key="2">
    <citation type="submission" date="2021-03" db="EMBL/GenBank/DDBJ databases">
        <authorList>
            <person name="Guerrero-Cozar I."/>
            <person name="Gomez-Garrido J."/>
            <person name="Berbel C."/>
            <person name="Martinez-Blanch J.F."/>
            <person name="Alioto T."/>
            <person name="Claros M.G."/>
            <person name="Gagnaire P.A."/>
            <person name="Manchado M."/>
        </authorList>
    </citation>
    <scope>NUCLEOTIDE SEQUENCE</scope>
    <source>
        <strain evidence="1">Sse05_10M</strain>
        <tissue evidence="1">Blood</tissue>
    </source>
</reference>
<sequence>MRRINFRGLSIWFPREKGAMLSSQLKDKESPHHTVKPMNDDIPQRNAWMTFHFEPTVSRDSSSSSAVTLRSEELKARYILWIRLRNSHKQEVLFVNTHPHSPRKC</sequence>
<protein>
    <submittedName>
        <fullName evidence="1">Uncharacterized protein</fullName>
    </submittedName>
</protein>
<dbReference type="AlphaFoldDB" id="A0AAV6PHX7"/>
<gene>
    <name evidence="1" type="ORF">JOB18_035255</name>
</gene>
<organism evidence="1 2">
    <name type="scientific">Solea senegalensis</name>
    <name type="common">Senegalese sole</name>
    <dbReference type="NCBI Taxonomy" id="28829"/>
    <lineage>
        <taxon>Eukaryota</taxon>
        <taxon>Metazoa</taxon>
        <taxon>Chordata</taxon>
        <taxon>Craniata</taxon>
        <taxon>Vertebrata</taxon>
        <taxon>Euteleostomi</taxon>
        <taxon>Actinopterygii</taxon>
        <taxon>Neopterygii</taxon>
        <taxon>Teleostei</taxon>
        <taxon>Neoteleostei</taxon>
        <taxon>Acanthomorphata</taxon>
        <taxon>Carangaria</taxon>
        <taxon>Pleuronectiformes</taxon>
        <taxon>Pleuronectoidei</taxon>
        <taxon>Soleidae</taxon>
        <taxon>Solea</taxon>
    </lineage>
</organism>